<dbReference type="PROSITE" id="PS00444">
    <property type="entry name" value="POLYPRENYL_SYNTHASE_2"/>
    <property type="match status" value="1"/>
</dbReference>
<evidence type="ECO:0000256" key="4">
    <source>
        <dbReference type="ARBA" id="ARBA00022723"/>
    </source>
</evidence>
<protein>
    <submittedName>
        <fullName evidence="6">Octaprenyl diphosphate synthase</fullName>
        <ecNumber evidence="6">2.5.1.90</ecNumber>
    </submittedName>
</protein>
<dbReference type="GO" id="GO:0106350">
    <property type="term" value="F:all-trans-octaprenyl-diphosphate synthase activity"/>
    <property type="evidence" value="ECO:0007669"/>
    <property type="project" value="UniProtKB-EC"/>
</dbReference>
<keyword evidence="3 6" id="KW-0808">Transferase</keyword>
<dbReference type="PANTHER" id="PTHR12001:SF69">
    <property type="entry name" value="ALL TRANS-POLYPRENYL-DIPHOSPHATE SYNTHASE PDSS1"/>
    <property type="match status" value="1"/>
</dbReference>
<evidence type="ECO:0000256" key="3">
    <source>
        <dbReference type="ARBA" id="ARBA00022679"/>
    </source>
</evidence>
<keyword evidence="4" id="KW-0479">Metal-binding</keyword>
<dbReference type="AlphaFoldDB" id="A0A644ULF1"/>
<organism evidence="6">
    <name type="scientific">bioreactor metagenome</name>
    <dbReference type="NCBI Taxonomy" id="1076179"/>
    <lineage>
        <taxon>unclassified sequences</taxon>
        <taxon>metagenomes</taxon>
        <taxon>ecological metagenomes</taxon>
    </lineage>
</organism>
<proteinExistence type="inferred from homology"/>
<dbReference type="SUPFAM" id="SSF48576">
    <property type="entry name" value="Terpenoid synthases"/>
    <property type="match status" value="1"/>
</dbReference>
<dbReference type="SFLD" id="SFLDS00005">
    <property type="entry name" value="Isoprenoid_Synthase_Type_I"/>
    <property type="match status" value="1"/>
</dbReference>
<dbReference type="InterPro" id="IPR033749">
    <property type="entry name" value="Polyprenyl_synt_CS"/>
</dbReference>
<comment type="similarity">
    <text evidence="2">Belongs to the FPP/GGPP synthase family.</text>
</comment>
<name>A0A644ULF1_9ZZZZ</name>
<dbReference type="EC" id="2.5.1.90" evidence="6"/>
<evidence type="ECO:0000256" key="1">
    <source>
        <dbReference type="ARBA" id="ARBA00001946"/>
    </source>
</evidence>
<comment type="caution">
    <text evidence="6">The sequence shown here is derived from an EMBL/GenBank/DDBJ whole genome shotgun (WGS) entry which is preliminary data.</text>
</comment>
<dbReference type="InterPro" id="IPR000092">
    <property type="entry name" value="Polyprenyl_synt"/>
</dbReference>
<reference evidence="6" key="1">
    <citation type="submission" date="2019-08" db="EMBL/GenBank/DDBJ databases">
        <authorList>
            <person name="Kucharzyk K."/>
            <person name="Murdoch R.W."/>
            <person name="Higgins S."/>
            <person name="Loffler F."/>
        </authorList>
    </citation>
    <scope>NUCLEOTIDE SEQUENCE</scope>
</reference>
<dbReference type="GO" id="GO:0046872">
    <property type="term" value="F:metal ion binding"/>
    <property type="evidence" value="ECO:0007669"/>
    <property type="project" value="UniProtKB-KW"/>
</dbReference>
<dbReference type="Pfam" id="PF00348">
    <property type="entry name" value="polyprenyl_synt"/>
    <property type="match status" value="1"/>
</dbReference>
<keyword evidence="5" id="KW-0460">Magnesium</keyword>
<dbReference type="PANTHER" id="PTHR12001">
    <property type="entry name" value="GERANYLGERANYL PYROPHOSPHATE SYNTHASE"/>
    <property type="match status" value="1"/>
</dbReference>
<dbReference type="CDD" id="cd00685">
    <property type="entry name" value="Trans_IPPS_HT"/>
    <property type="match status" value="1"/>
</dbReference>
<accession>A0A644ULF1</accession>
<evidence type="ECO:0000313" key="6">
    <source>
        <dbReference type="EMBL" id="MPL79731.1"/>
    </source>
</evidence>
<dbReference type="GO" id="GO:0008299">
    <property type="term" value="P:isoprenoid biosynthetic process"/>
    <property type="evidence" value="ECO:0007669"/>
    <property type="project" value="InterPro"/>
</dbReference>
<evidence type="ECO:0000256" key="2">
    <source>
        <dbReference type="ARBA" id="ARBA00006706"/>
    </source>
</evidence>
<comment type="cofactor">
    <cofactor evidence="1">
        <name>Mg(2+)</name>
        <dbReference type="ChEBI" id="CHEBI:18420"/>
    </cofactor>
</comment>
<dbReference type="PROSITE" id="PS00723">
    <property type="entry name" value="POLYPRENYL_SYNTHASE_1"/>
    <property type="match status" value="1"/>
</dbReference>
<evidence type="ECO:0000256" key="5">
    <source>
        <dbReference type="ARBA" id="ARBA00022842"/>
    </source>
</evidence>
<sequence>MKKAYKRVTKIDKYKIYSTFVILFLEEMDLKNITHPIRDYLELFDKRFTESVSVEGFFIDDISDYILHQSGKKIRPILTFLSAKATNGVTSQTIRCALILELLHTASLVHDDVIDESDKRRGKDTLNFKWGNNTAVLYGDYLYGKCLEILETESDFKLLPIFAKITSKLPLGELMQKDVSERKDYSEESYFKVISNKTAAMMEVAAEIGAMSTGASTEEIQNLKSFGYYMGLAFQIRDDILDFFPEYKTGKPFGNDIKEKKITLPLIFLLNESSPKEREEILGFIQQDNKKEKDILDLINRVRDEGFIDKSEEKVKMFCHLAEIQLNRFKDSESKSSLIDLLYLSAKRES</sequence>
<dbReference type="InterPro" id="IPR008949">
    <property type="entry name" value="Isoprenoid_synthase_dom_sf"/>
</dbReference>
<gene>
    <name evidence="6" type="primary">ispB_4</name>
    <name evidence="6" type="ORF">SDC9_25615</name>
</gene>
<dbReference type="Gene3D" id="1.10.600.10">
    <property type="entry name" value="Farnesyl Diphosphate Synthase"/>
    <property type="match status" value="1"/>
</dbReference>
<dbReference type="EMBL" id="VSSQ01000130">
    <property type="protein sequence ID" value="MPL79731.1"/>
    <property type="molecule type" value="Genomic_DNA"/>
</dbReference>